<evidence type="ECO:0000313" key="2">
    <source>
        <dbReference type="EMBL" id="KAJ7215863.1"/>
    </source>
</evidence>
<sequence>MLITVPAKTRTFETFAFRFASSPHSSSTMTRSTRALSARKKAAAALASQPSVSASSEADLLSPDVDFNNPATPPDGDLYTPEDDAIIDSDPITPPPSRPTKGASRPSNDSDSEIELPPQKKSKKAQMTADTSSDSEPEGQPKRKPKKTAGKPKTIAPSERKLVLLIPRAELEGDQRQVLTHATTFDDALHVIYETIGCSNVGVKPKLVYKLSNATAKAGCIGLSSDADWDGLLDDVVAAGAKKDIKVHISVTEQYLASLRAKLGIKAIGPKQKGKSKIQILDLEHKGSGDDDDFDDGLGIMEKEKKSLEQLEAKLGNCQLCGPGKMPEPGRMHWYGFRISFVYCFSDEIGGAGVGVIGGVIGFPWKGFGIAPGMAQGIIP</sequence>
<accession>A0AAD6YID2</accession>
<dbReference type="EMBL" id="JARJCW010000016">
    <property type="protein sequence ID" value="KAJ7215863.1"/>
    <property type="molecule type" value="Genomic_DNA"/>
</dbReference>
<feature type="region of interest" description="Disordered" evidence="1">
    <location>
        <begin position="23"/>
        <end position="159"/>
    </location>
</feature>
<evidence type="ECO:0000313" key="3">
    <source>
        <dbReference type="Proteomes" id="UP001219525"/>
    </source>
</evidence>
<gene>
    <name evidence="2" type="ORF">GGX14DRAFT_562322</name>
</gene>
<name>A0AAD6YID2_9AGAR</name>
<protein>
    <submittedName>
        <fullName evidence="2">Uncharacterized protein</fullName>
    </submittedName>
</protein>
<keyword evidence="3" id="KW-1185">Reference proteome</keyword>
<dbReference type="AlphaFoldDB" id="A0AAD6YID2"/>
<reference evidence="2" key="1">
    <citation type="submission" date="2023-03" db="EMBL/GenBank/DDBJ databases">
        <title>Massive genome expansion in bonnet fungi (Mycena s.s.) driven by repeated elements and novel gene families across ecological guilds.</title>
        <authorList>
            <consortium name="Lawrence Berkeley National Laboratory"/>
            <person name="Harder C.B."/>
            <person name="Miyauchi S."/>
            <person name="Viragh M."/>
            <person name="Kuo A."/>
            <person name="Thoen E."/>
            <person name="Andreopoulos B."/>
            <person name="Lu D."/>
            <person name="Skrede I."/>
            <person name="Drula E."/>
            <person name="Henrissat B."/>
            <person name="Morin E."/>
            <person name="Kohler A."/>
            <person name="Barry K."/>
            <person name="LaButti K."/>
            <person name="Morin E."/>
            <person name="Salamov A."/>
            <person name="Lipzen A."/>
            <person name="Mereny Z."/>
            <person name="Hegedus B."/>
            <person name="Baldrian P."/>
            <person name="Stursova M."/>
            <person name="Weitz H."/>
            <person name="Taylor A."/>
            <person name="Grigoriev I.V."/>
            <person name="Nagy L.G."/>
            <person name="Martin F."/>
            <person name="Kauserud H."/>
        </authorList>
    </citation>
    <scope>NUCLEOTIDE SEQUENCE</scope>
    <source>
        <strain evidence="2">9144</strain>
    </source>
</reference>
<comment type="caution">
    <text evidence="2">The sequence shown here is derived from an EMBL/GenBank/DDBJ whole genome shotgun (WGS) entry which is preliminary data.</text>
</comment>
<feature type="compositionally biased region" description="Low complexity" evidence="1">
    <location>
        <begin position="43"/>
        <end position="58"/>
    </location>
</feature>
<organism evidence="2 3">
    <name type="scientific">Mycena pura</name>
    <dbReference type="NCBI Taxonomy" id="153505"/>
    <lineage>
        <taxon>Eukaryota</taxon>
        <taxon>Fungi</taxon>
        <taxon>Dikarya</taxon>
        <taxon>Basidiomycota</taxon>
        <taxon>Agaricomycotina</taxon>
        <taxon>Agaricomycetes</taxon>
        <taxon>Agaricomycetidae</taxon>
        <taxon>Agaricales</taxon>
        <taxon>Marasmiineae</taxon>
        <taxon>Mycenaceae</taxon>
        <taxon>Mycena</taxon>
    </lineage>
</organism>
<proteinExistence type="predicted"/>
<dbReference type="Proteomes" id="UP001219525">
    <property type="component" value="Unassembled WGS sequence"/>
</dbReference>
<feature type="compositionally biased region" description="Low complexity" evidence="1">
    <location>
        <begin position="23"/>
        <end position="36"/>
    </location>
</feature>
<evidence type="ECO:0000256" key="1">
    <source>
        <dbReference type="SAM" id="MobiDB-lite"/>
    </source>
</evidence>